<sequence>MFYYITKKSLGGNSTGQTGLVFGLSSASFCSSNPIKQIEHHQNTSLLSGVQLGGENARKSS</sequence>
<protein>
    <submittedName>
        <fullName evidence="1">Uncharacterized protein</fullName>
    </submittedName>
</protein>
<evidence type="ECO:0000313" key="2">
    <source>
        <dbReference type="Proteomes" id="UP000179242"/>
    </source>
</evidence>
<proteinExistence type="predicted"/>
<name>A0A1F4U6Y6_UNCSA</name>
<gene>
    <name evidence="1" type="ORF">A2438_06465</name>
</gene>
<reference evidence="1 2" key="1">
    <citation type="journal article" date="2016" name="Nat. Commun.">
        <title>Thousands of microbial genomes shed light on interconnected biogeochemical processes in an aquifer system.</title>
        <authorList>
            <person name="Anantharaman K."/>
            <person name="Brown C.T."/>
            <person name="Hug L.A."/>
            <person name="Sharon I."/>
            <person name="Castelle C.J."/>
            <person name="Probst A.J."/>
            <person name="Thomas B.C."/>
            <person name="Singh A."/>
            <person name="Wilkins M.J."/>
            <person name="Karaoz U."/>
            <person name="Brodie E.L."/>
            <person name="Williams K.H."/>
            <person name="Hubbard S.S."/>
            <person name="Banfield J.F."/>
        </authorList>
    </citation>
    <scope>NUCLEOTIDE SEQUENCE [LARGE SCALE GENOMIC DNA]</scope>
</reference>
<evidence type="ECO:0000313" key="1">
    <source>
        <dbReference type="EMBL" id="OGC40639.1"/>
    </source>
</evidence>
<dbReference type="EMBL" id="MEUJ01000003">
    <property type="protein sequence ID" value="OGC40639.1"/>
    <property type="molecule type" value="Genomic_DNA"/>
</dbReference>
<dbReference type="AlphaFoldDB" id="A0A1F4U6Y6"/>
<comment type="caution">
    <text evidence="1">The sequence shown here is derived from an EMBL/GenBank/DDBJ whole genome shotgun (WGS) entry which is preliminary data.</text>
</comment>
<organism evidence="1 2">
    <name type="scientific">candidate division WOR-1 bacterium RIFOXYC2_FULL_46_14</name>
    <dbReference type="NCBI Taxonomy" id="1802587"/>
    <lineage>
        <taxon>Bacteria</taxon>
        <taxon>Bacillati</taxon>
        <taxon>Saganbacteria</taxon>
    </lineage>
</organism>
<dbReference type="Proteomes" id="UP000179242">
    <property type="component" value="Unassembled WGS sequence"/>
</dbReference>
<accession>A0A1F4U6Y6</accession>